<name>A0ACC3SSM9_LIPKO</name>
<sequence>MSTVKLTGQDDVPKVGPPNTRRQPGRPHKKRVRTEDFGTSRKNVTCSRCHNQLGHNASTCREPLGVMGSLDLVVRVNNMLYKCSLAQI</sequence>
<comment type="caution">
    <text evidence="1">The sequence shown here is derived from an EMBL/GenBank/DDBJ whole genome shotgun (WGS) entry which is preliminary data.</text>
</comment>
<protein>
    <submittedName>
        <fullName evidence="1">Uncharacterized protein</fullName>
    </submittedName>
</protein>
<reference evidence="2" key="1">
    <citation type="journal article" date="2024" name="Front. Bioeng. Biotechnol.">
        <title>Genome-scale model development and genomic sequencing of the oleaginous clade Lipomyces.</title>
        <authorList>
            <person name="Czajka J.J."/>
            <person name="Han Y."/>
            <person name="Kim J."/>
            <person name="Mondo S.J."/>
            <person name="Hofstad B.A."/>
            <person name="Robles A."/>
            <person name="Haridas S."/>
            <person name="Riley R."/>
            <person name="LaButti K."/>
            <person name="Pangilinan J."/>
            <person name="Andreopoulos W."/>
            <person name="Lipzen A."/>
            <person name="Yan J."/>
            <person name="Wang M."/>
            <person name="Ng V."/>
            <person name="Grigoriev I.V."/>
            <person name="Spatafora J.W."/>
            <person name="Magnuson J.K."/>
            <person name="Baker S.E."/>
            <person name="Pomraning K.R."/>
        </authorList>
    </citation>
    <scope>NUCLEOTIDE SEQUENCE [LARGE SCALE GENOMIC DNA]</scope>
    <source>
        <strain evidence="2">CBS 7786</strain>
    </source>
</reference>
<organism evidence="1 2">
    <name type="scientific">Lipomyces kononenkoae</name>
    <name type="common">Yeast</name>
    <dbReference type="NCBI Taxonomy" id="34357"/>
    <lineage>
        <taxon>Eukaryota</taxon>
        <taxon>Fungi</taxon>
        <taxon>Dikarya</taxon>
        <taxon>Ascomycota</taxon>
        <taxon>Saccharomycotina</taxon>
        <taxon>Lipomycetes</taxon>
        <taxon>Lipomycetales</taxon>
        <taxon>Lipomycetaceae</taxon>
        <taxon>Lipomyces</taxon>
    </lineage>
</organism>
<evidence type="ECO:0000313" key="1">
    <source>
        <dbReference type="EMBL" id="KAK9233767.1"/>
    </source>
</evidence>
<evidence type="ECO:0000313" key="2">
    <source>
        <dbReference type="Proteomes" id="UP001433508"/>
    </source>
</evidence>
<gene>
    <name evidence="1" type="ORF">V1525DRAFT_128613</name>
</gene>
<keyword evidence="2" id="KW-1185">Reference proteome</keyword>
<dbReference type="Proteomes" id="UP001433508">
    <property type="component" value="Unassembled WGS sequence"/>
</dbReference>
<proteinExistence type="predicted"/>
<dbReference type="EMBL" id="MU971609">
    <property type="protein sequence ID" value="KAK9233767.1"/>
    <property type="molecule type" value="Genomic_DNA"/>
</dbReference>
<accession>A0ACC3SSM9</accession>